<accession>A0A8K0PBK4</accession>
<gene>
    <name evidence="1" type="ORF">J437_LFUL012754</name>
</gene>
<reference evidence="1" key="1">
    <citation type="submission" date="2013-04" db="EMBL/GenBank/DDBJ databases">
        <authorList>
            <person name="Qu J."/>
            <person name="Murali S.C."/>
            <person name="Bandaranaike D."/>
            <person name="Bellair M."/>
            <person name="Blankenburg K."/>
            <person name="Chao H."/>
            <person name="Dinh H."/>
            <person name="Doddapaneni H."/>
            <person name="Downs B."/>
            <person name="Dugan-Rocha S."/>
            <person name="Elkadiri S."/>
            <person name="Gnanaolivu R.D."/>
            <person name="Hernandez B."/>
            <person name="Javaid M."/>
            <person name="Jayaseelan J.C."/>
            <person name="Lee S."/>
            <person name="Li M."/>
            <person name="Ming W."/>
            <person name="Munidasa M."/>
            <person name="Muniz J."/>
            <person name="Nguyen L."/>
            <person name="Ongeri F."/>
            <person name="Osuji N."/>
            <person name="Pu L.-L."/>
            <person name="Puazo M."/>
            <person name="Qu C."/>
            <person name="Quiroz J."/>
            <person name="Raj R."/>
            <person name="Weissenberger G."/>
            <person name="Xin Y."/>
            <person name="Zou X."/>
            <person name="Han Y."/>
            <person name="Richards S."/>
            <person name="Worley K."/>
            <person name="Muzny D."/>
            <person name="Gibbs R."/>
        </authorList>
    </citation>
    <scope>NUCLEOTIDE SEQUENCE</scope>
    <source>
        <strain evidence="1">Sampled in the wild</strain>
    </source>
</reference>
<dbReference type="Proteomes" id="UP000792457">
    <property type="component" value="Unassembled WGS sequence"/>
</dbReference>
<evidence type="ECO:0008006" key="3">
    <source>
        <dbReference type="Google" id="ProtNLM"/>
    </source>
</evidence>
<keyword evidence="2" id="KW-1185">Reference proteome</keyword>
<reference evidence="1" key="2">
    <citation type="submission" date="2017-10" db="EMBL/GenBank/DDBJ databases">
        <title>Ladona fulva Genome sequencing and assembly.</title>
        <authorList>
            <person name="Murali S."/>
            <person name="Richards S."/>
            <person name="Bandaranaike D."/>
            <person name="Bellair M."/>
            <person name="Blankenburg K."/>
            <person name="Chao H."/>
            <person name="Dinh H."/>
            <person name="Doddapaneni H."/>
            <person name="Dugan-Rocha S."/>
            <person name="Elkadiri S."/>
            <person name="Gnanaolivu R."/>
            <person name="Hernandez B."/>
            <person name="Skinner E."/>
            <person name="Javaid M."/>
            <person name="Lee S."/>
            <person name="Li M."/>
            <person name="Ming W."/>
            <person name="Munidasa M."/>
            <person name="Muniz J."/>
            <person name="Nguyen L."/>
            <person name="Hughes D."/>
            <person name="Osuji N."/>
            <person name="Pu L.-L."/>
            <person name="Puazo M."/>
            <person name="Qu C."/>
            <person name="Quiroz J."/>
            <person name="Raj R."/>
            <person name="Weissenberger G."/>
            <person name="Xin Y."/>
            <person name="Zou X."/>
            <person name="Han Y."/>
            <person name="Worley K."/>
            <person name="Muzny D."/>
            <person name="Gibbs R."/>
        </authorList>
    </citation>
    <scope>NUCLEOTIDE SEQUENCE</scope>
    <source>
        <strain evidence="1">Sampled in the wild</strain>
    </source>
</reference>
<protein>
    <recommendedName>
        <fullName evidence="3">Craniofacial development protein 2-like</fullName>
    </recommendedName>
</protein>
<dbReference type="EMBL" id="KZ312447">
    <property type="protein sequence ID" value="KAG8240277.1"/>
    <property type="molecule type" value="Genomic_DNA"/>
</dbReference>
<dbReference type="AlphaFoldDB" id="A0A8K0PBK4"/>
<sequence length="79" mass="8869">MDMIEVYIPMNDHEDDEVEEVYGRIEEIIKEEGQGCCKIVMGDWNASVGNGQVGGIVGNYGLGRTDERDFLNFVGIERL</sequence>
<name>A0A8K0PBK4_LADFU</name>
<evidence type="ECO:0000313" key="2">
    <source>
        <dbReference type="Proteomes" id="UP000792457"/>
    </source>
</evidence>
<evidence type="ECO:0000313" key="1">
    <source>
        <dbReference type="EMBL" id="KAG8240277.1"/>
    </source>
</evidence>
<proteinExistence type="predicted"/>
<comment type="caution">
    <text evidence="1">The sequence shown here is derived from an EMBL/GenBank/DDBJ whole genome shotgun (WGS) entry which is preliminary data.</text>
</comment>
<organism evidence="1 2">
    <name type="scientific">Ladona fulva</name>
    <name type="common">Scarce chaser dragonfly</name>
    <name type="synonym">Libellula fulva</name>
    <dbReference type="NCBI Taxonomy" id="123851"/>
    <lineage>
        <taxon>Eukaryota</taxon>
        <taxon>Metazoa</taxon>
        <taxon>Ecdysozoa</taxon>
        <taxon>Arthropoda</taxon>
        <taxon>Hexapoda</taxon>
        <taxon>Insecta</taxon>
        <taxon>Pterygota</taxon>
        <taxon>Palaeoptera</taxon>
        <taxon>Odonata</taxon>
        <taxon>Epiprocta</taxon>
        <taxon>Anisoptera</taxon>
        <taxon>Libelluloidea</taxon>
        <taxon>Libellulidae</taxon>
        <taxon>Ladona</taxon>
    </lineage>
</organism>